<dbReference type="GO" id="GO:0000731">
    <property type="term" value="P:DNA synthesis involved in DNA repair"/>
    <property type="evidence" value="ECO:0007669"/>
    <property type="project" value="TreeGrafter"/>
</dbReference>
<name>A0A4Q9AZN5_9DEIN</name>
<dbReference type="Proteomes" id="UP000292858">
    <property type="component" value="Unassembled WGS sequence"/>
</dbReference>
<proteinExistence type="predicted"/>
<sequence length="397" mass="45403">MLLSRFKAKNYKSLHQVDLPLERLTVLVGRNGAGKSNVVDALRFVADALNVRLEYALRERGGVEEVRRRASRRPPNFSLEVHLKDSIFWGDEKIEVNAIYFFEVGPRERDYVVVRESARIVRNLPPGDTLVSYEVRGGKLIEASRSFSAEPRQDDLFLRSVTGEPGLKDLYLTLTRIAGYNPNPEAIRQLQDPDPYPFLRRDGRNLASALDRLPDDRKVRIKEYLSALIPGLEDVYKKSLGPKETLEFKQEWDNKNAWRFMAHSMSDGTLRATALLVAAFQPGLSMVAIEEPEVALHPAAMRKLTDGLLEAASEKPILVTTHSPDLLDHPELDPDRVFIAEMIRGKTFIRQIHPQQRHMVREHLFTLGELLRNEQLSFEESLESDKETPLFYPLRVE</sequence>
<dbReference type="GO" id="GO:0006302">
    <property type="term" value="P:double-strand break repair"/>
    <property type="evidence" value="ECO:0007669"/>
    <property type="project" value="TreeGrafter"/>
</dbReference>
<dbReference type="Gene3D" id="3.40.50.300">
    <property type="entry name" value="P-loop containing nucleotide triphosphate hydrolases"/>
    <property type="match status" value="1"/>
</dbReference>
<keyword evidence="3" id="KW-1185">Reference proteome</keyword>
<dbReference type="InterPro" id="IPR003959">
    <property type="entry name" value="ATPase_AAA_core"/>
</dbReference>
<dbReference type="PIRSF" id="PIRSF029347">
    <property type="entry name" value="RecF"/>
    <property type="match status" value="1"/>
</dbReference>
<evidence type="ECO:0000313" key="3">
    <source>
        <dbReference type="Proteomes" id="UP000292858"/>
    </source>
</evidence>
<feature type="domain" description="ATPase AAA-type core" evidence="1">
    <location>
        <begin position="24"/>
        <end position="328"/>
    </location>
</feature>
<gene>
    <name evidence="2" type="ORF">ETP66_08710</name>
</gene>
<evidence type="ECO:0000313" key="2">
    <source>
        <dbReference type="EMBL" id="TBH17650.1"/>
    </source>
</evidence>
<accession>A0A4Q9AZN5</accession>
<dbReference type="GO" id="GO:0016887">
    <property type="term" value="F:ATP hydrolysis activity"/>
    <property type="evidence" value="ECO:0007669"/>
    <property type="project" value="InterPro"/>
</dbReference>
<dbReference type="GO" id="GO:0016853">
    <property type="term" value="F:isomerase activity"/>
    <property type="evidence" value="ECO:0007669"/>
    <property type="project" value="UniProtKB-KW"/>
</dbReference>
<dbReference type="PANTHER" id="PTHR32182">
    <property type="entry name" value="DNA REPLICATION AND REPAIR PROTEIN RECF"/>
    <property type="match status" value="1"/>
</dbReference>
<dbReference type="Pfam" id="PF13304">
    <property type="entry name" value="AAA_21"/>
    <property type="match status" value="1"/>
</dbReference>
<organism evidence="2 3">
    <name type="scientific">Thermus thermamylovorans</name>
    <dbReference type="NCBI Taxonomy" id="2509362"/>
    <lineage>
        <taxon>Bacteria</taxon>
        <taxon>Thermotogati</taxon>
        <taxon>Deinococcota</taxon>
        <taxon>Deinococci</taxon>
        <taxon>Thermales</taxon>
        <taxon>Thermaceae</taxon>
        <taxon>Thermus</taxon>
    </lineage>
</organism>
<dbReference type="InterPro" id="IPR027417">
    <property type="entry name" value="P-loop_NTPase"/>
</dbReference>
<dbReference type="EMBL" id="SIJL01000010">
    <property type="protein sequence ID" value="TBH17650.1"/>
    <property type="molecule type" value="Genomic_DNA"/>
</dbReference>
<reference evidence="2 3" key="1">
    <citation type="submission" date="2019-02" db="EMBL/GenBank/DDBJ databases">
        <title>Thermus sp. a novel from hot spring.</title>
        <authorList>
            <person name="Zhao Z."/>
        </authorList>
    </citation>
    <scope>NUCLEOTIDE SEQUENCE [LARGE SCALE GENOMIC DNA]</scope>
    <source>
        <strain evidence="2 3">CFH 72773T</strain>
    </source>
</reference>
<protein>
    <submittedName>
        <fullName evidence="2">6-phospho 3-hexuloisomerase</fullName>
    </submittedName>
</protein>
<evidence type="ECO:0000259" key="1">
    <source>
        <dbReference type="Pfam" id="PF13304"/>
    </source>
</evidence>
<dbReference type="SUPFAM" id="SSF52540">
    <property type="entry name" value="P-loop containing nucleoside triphosphate hydrolases"/>
    <property type="match status" value="1"/>
</dbReference>
<dbReference type="AlphaFoldDB" id="A0A4Q9AZN5"/>
<keyword evidence="2" id="KW-0413">Isomerase</keyword>
<dbReference type="GO" id="GO:0005524">
    <property type="term" value="F:ATP binding"/>
    <property type="evidence" value="ECO:0007669"/>
    <property type="project" value="InterPro"/>
</dbReference>
<dbReference type="RefSeq" id="WP_130842247.1">
    <property type="nucleotide sequence ID" value="NZ_SIJL01000010.1"/>
</dbReference>
<dbReference type="InterPro" id="IPR014555">
    <property type="entry name" value="RecF-like"/>
</dbReference>
<dbReference type="PANTHER" id="PTHR32182:SF22">
    <property type="entry name" value="ATP-DEPENDENT ENDONUCLEASE, OLD FAMILY-RELATED"/>
    <property type="match status" value="1"/>
</dbReference>
<comment type="caution">
    <text evidence="2">The sequence shown here is derived from an EMBL/GenBank/DDBJ whole genome shotgun (WGS) entry which is preliminary data.</text>
</comment>
<dbReference type="OrthoDB" id="9810873at2"/>